<feature type="domain" description="AB hydrolase-1" evidence="3">
    <location>
        <begin position="71"/>
        <end position="323"/>
    </location>
</feature>
<dbReference type="InterPro" id="IPR029058">
    <property type="entry name" value="AB_hydrolase_fold"/>
</dbReference>
<dbReference type="PANTHER" id="PTHR43329">
    <property type="entry name" value="EPOXIDE HYDROLASE"/>
    <property type="match status" value="1"/>
</dbReference>
<dbReference type="AlphaFoldDB" id="A0A9P6N1V0"/>
<dbReference type="Pfam" id="PF00561">
    <property type="entry name" value="Abhydrolase_1"/>
    <property type="match status" value="1"/>
</dbReference>
<dbReference type="Gene3D" id="3.40.50.1820">
    <property type="entry name" value="alpha/beta hydrolase"/>
    <property type="match status" value="1"/>
</dbReference>
<gene>
    <name evidence="4" type="primary">EPHX2</name>
    <name evidence="4" type="ORF">BGZ80_003242</name>
</gene>
<evidence type="ECO:0000256" key="1">
    <source>
        <dbReference type="ARBA" id="ARBA00022801"/>
    </source>
</evidence>
<dbReference type="InterPro" id="IPR000073">
    <property type="entry name" value="AB_hydrolase_1"/>
</dbReference>
<name>A0A9P6N1V0_9FUNG</name>
<evidence type="ECO:0000313" key="5">
    <source>
        <dbReference type="Proteomes" id="UP000703661"/>
    </source>
</evidence>
<comment type="similarity">
    <text evidence="2">Belongs to the AB hydrolase superfamily. Epoxide hydrolase family.</text>
</comment>
<dbReference type="PRINTS" id="PR00412">
    <property type="entry name" value="EPOXHYDRLASE"/>
</dbReference>
<keyword evidence="5" id="KW-1185">Reference proteome</keyword>
<dbReference type="Proteomes" id="UP000703661">
    <property type="component" value="Unassembled WGS sequence"/>
</dbReference>
<comment type="caution">
    <text evidence="4">The sequence shown here is derived from an EMBL/GenBank/DDBJ whole genome shotgun (WGS) entry which is preliminary data.</text>
</comment>
<dbReference type="OrthoDB" id="408373at2759"/>
<dbReference type="GO" id="GO:0016787">
    <property type="term" value="F:hydrolase activity"/>
    <property type="evidence" value="ECO:0007669"/>
    <property type="project" value="UniProtKB-KW"/>
</dbReference>
<dbReference type="PRINTS" id="PR00111">
    <property type="entry name" value="ABHYDROLASE"/>
</dbReference>
<evidence type="ECO:0000259" key="3">
    <source>
        <dbReference type="Pfam" id="PF00561"/>
    </source>
</evidence>
<evidence type="ECO:0000313" key="4">
    <source>
        <dbReference type="EMBL" id="KAG0020987.1"/>
    </source>
</evidence>
<sequence>MAGQQQQQRPSSVTEALIGVYANLPLMEAAHAATSKPTAPEYEPSSFNHKYATVNGYKYHYVEEGNLDGIALVLIHGFPDMWYGWRYQIRHLAKQGYRVIAIDNLGTGETDHPRCDDGNYDVYRSKNLASNVVGLLDELKIEKAVLIGHDWGAFIAGKVGLHFPERCHTVISLGMPFFKPSVEYDYLEGDLKKFPQFSYVPIFQSKESDNWFDGDAQKSATALLNMLYYTSPGTNVQEKNYYIDSFSRTTLHGPLNLYRASRLNHQDEQPYVGKNYIPPVFRITIEKDPIVTPEYIAIHPIDWYDSIEFGTVSEGGHFATTENPDEVNRVLTEYLAKFFKK</sequence>
<keyword evidence="1 4" id="KW-0378">Hydrolase</keyword>
<accession>A0A9P6N1V0</accession>
<dbReference type="InterPro" id="IPR000639">
    <property type="entry name" value="Epox_hydrolase-like"/>
</dbReference>
<dbReference type="SUPFAM" id="SSF53474">
    <property type="entry name" value="alpha/beta-Hydrolases"/>
    <property type="match status" value="1"/>
</dbReference>
<organism evidence="4 5">
    <name type="scientific">Entomortierella chlamydospora</name>
    <dbReference type="NCBI Taxonomy" id="101097"/>
    <lineage>
        <taxon>Eukaryota</taxon>
        <taxon>Fungi</taxon>
        <taxon>Fungi incertae sedis</taxon>
        <taxon>Mucoromycota</taxon>
        <taxon>Mortierellomycotina</taxon>
        <taxon>Mortierellomycetes</taxon>
        <taxon>Mortierellales</taxon>
        <taxon>Mortierellaceae</taxon>
        <taxon>Entomortierella</taxon>
    </lineage>
</organism>
<dbReference type="EMBL" id="JAAAID010000185">
    <property type="protein sequence ID" value="KAG0020987.1"/>
    <property type="molecule type" value="Genomic_DNA"/>
</dbReference>
<proteinExistence type="inferred from homology"/>
<reference evidence="4" key="1">
    <citation type="journal article" date="2020" name="Fungal Divers.">
        <title>Resolving the Mortierellaceae phylogeny through synthesis of multi-gene phylogenetics and phylogenomics.</title>
        <authorList>
            <person name="Vandepol N."/>
            <person name="Liber J."/>
            <person name="Desiro A."/>
            <person name="Na H."/>
            <person name="Kennedy M."/>
            <person name="Barry K."/>
            <person name="Grigoriev I.V."/>
            <person name="Miller A.N."/>
            <person name="O'Donnell K."/>
            <person name="Stajich J.E."/>
            <person name="Bonito G."/>
        </authorList>
    </citation>
    <scope>NUCLEOTIDE SEQUENCE</scope>
    <source>
        <strain evidence="4">NRRL 2769</strain>
    </source>
</reference>
<protein>
    <submittedName>
        <fullName evidence="4">Bifunctional epoxide hydrolase 2</fullName>
    </submittedName>
</protein>
<evidence type="ECO:0000256" key="2">
    <source>
        <dbReference type="ARBA" id="ARBA00038334"/>
    </source>
</evidence>